<dbReference type="PANTHER" id="PTHR24246">
    <property type="entry name" value="OLFACTORY RECEPTOR AND ADENOSINE RECEPTOR"/>
    <property type="match status" value="1"/>
</dbReference>
<dbReference type="AlphaFoldDB" id="A0A9W9YY37"/>
<dbReference type="PANTHER" id="PTHR24246:SF27">
    <property type="entry name" value="ADENOSINE RECEPTOR, ISOFORM A"/>
    <property type="match status" value="1"/>
</dbReference>
<protein>
    <recommendedName>
        <fullName evidence="13">G-protein coupled receptors family 1 profile domain-containing protein</fullName>
    </recommendedName>
</protein>
<dbReference type="Gene3D" id="1.20.1070.10">
    <property type="entry name" value="Rhodopsin 7-helix transmembrane proteins"/>
    <property type="match status" value="1"/>
</dbReference>
<comment type="caution">
    <text evidence="14">The sequence shown here is derived from an EMBL/GenBank/DDBJ whole genome shotgun (WGS) entry which is preliminary data.</text>
</comment>
<comment type="subcellular location">
    <subcellularLocation>
        <location evidence="1">Cell membrane</location>
        <topology evidence="1">Multi-pass membrane protein</topology>
    </subcellularLocation>
</comment>
<evidence type="ECO:0000256" key="12">
    <source>
        <dbReference type="SAM" id="Phobius"/>
    </source>
</evidence>
<evidence type="ECO:0000259" key="13">
    <source>
        <dbReference type="PROSITE" id="PS50262"/>
    </source>
</evidence>
<keyword evidence="6 12" id="KW-0472">Membrane</keyword>
<evidence type="ECO:0000256" key="3">
    <source>
        <dbReference type="ARBA" id="ARBA00022692"/>
    </source>
</evidence>
<evidence type="ECO:0000256" key="9">
    <source>
        <dbReference type="ARBA" id="ARBA00023224"/>
    </source>
</evidence>
<feature type="transmembrane region" description="Helical" evidence="12">
    <location>
        <begin position="42"/>
        <end position="63"/>
    </location>
</feature>
<keyword evidence="3 10" id="KW-0812">Transmembrane</keyword>
<feature type="domain" description="G-protein coupled receptors family 1 profile" evidence="13">
    <location>
        <begin position="21"/>
        <end position="257"/>
    </location>
</feature>
<name>A0A9W9YY37_9CNID</name>
<evidence type="ECO:0000256" key="10">
    <source>
        <dbReference type="RuleBase" id="RU000688"/>
    </source>
</evidence>
<keyword evidence="9 10" id="KW-0807">Transducer</keyword>
<feature type="transmembrane region" description="Helical" evidence="12">
    <location>
        <begin position="109"/>
        <end position="131"/>
    </location>
</feature>
<evidence type="ECO:0000256" key="6">
    <source>
        <dbReference type="ARBA" id="ARBA00023136"/>
    </source>
</evidence>
<dbReference type="SUPFAM" id="SSF81321">
    <property type="entry name" value="Family A G protein-coupled receptor-like"/>
    <property type="match status" value="1"/>
</dbReference>
<feature type="transmembrane region" description="Helical" evidence="12">
    <location>
        <begin position="239"/>
        <end position="260"/>
    </location>
</feature>
<feature type="transmembrane region" description="Helical" evidence="12">
    <location>
        <begin position="201"/>
        <end position="219"/>
    </location>
</feature>
<organism evidence="14 15">
    <name type="scientific">Desmophyllum pertusum</name>
    <dbReference type="NCBI Taxonomy" id="174260"/>
    <lineage>
        <taxon>Eukaryota</taxon>
        <taxon>Metazoa</taxon>
        <taxon>Cnidaria</taxon>
        <taxon>Anthozoa</taxon>
        <taxon>Hexacorallia</taxon>
        <taxon>Scleractinia</taxon>
        <taxon>Caryophylliina</taxon>
        <taxon>Caryophylliidae</taxon>
        <taxon>Desmophyllum</taxon>
    </lineage>
</organism>
<feature type="compositionally biased region" description="Low complexity" evidence="11">
    <location>
        <begin position="282"/>
        <end position="310"/>
    </location>
</feature>
<evidence type="ECO:0000256" key="2">
    <source>
        <dbReference type="ARBA" id="ARBA00022475"/>
    </source>
</evidence>
<dbReference type="Pfam" id="PF00001">
    <property type="entry name" value="7tm_1"/>
    <property type="match status" value="1"/>
</dbReference>
<dbReference type="PROSITE" id="PS50262">
    <property type="entry name" value="G_PROTEIN_RECEP_F1_2"/>
    <property type="match status" value="1"/>
</dbReference>
<dbReference type="InterPro" id="IPR000276">
    <property type="entry name" value="GPCR_Rhodpsn"/>
</dbReference>
<evidence type="ECO:0000256" key="5">
    <source>
        <dbReference type="ARBA" id="ARBA00023040"/>
    </source>
</evidence>
<keyword evidence="8" id="KW-0325">Glycoprotein</keyword>
<feature type="transmembrane region" description="Helical" evidence="12">
    <location>
        <begin position="6"/>
        <end position="30"/>
    </location>
</feature>
<evidence type="ECO:0000256" key="4">
    <source>
        <dbReference type="ARBA" id="ARBA00022989"/>
    </source>
</evidence>
<dbReference type="Proteomes" id="UP001163046">
    <property type="component" value="Unassembled WGS sequence"/>
</dbReference>
<dbReference type="OrthoDB" id="5968184at2759"/>
<dbReference type="GO" id="GO:0005886">
    <property type="term" value="C:plasma membrane"/>
    <property type="evidence" value="ECO:0007669"/>
    <property type="project" value="UniProtKB-SubCell"/>
</dbReference>
<gene>
    <name evidence="14" type="ORF">OS493_024839</name>
</gene>
<evidence type="ECO:0000313" key="14">
    <source>
        <dbReference type="EMBL" id="KAJ7371500.1"/>
    </source>
</evidence>
<keyword evidence="7 10" id="KW-0675">Receptor</keyword>
<keyword evidence="15" id="KW-1185">Reference proteome</keyword>
<dbReference type="CDD" id="cd00637">
    <property type="entry name" value="7tm_classA_rhodopsin-like"/>
    <property type="match status" value="1"/>
</dbReference>
<dbReference type="PROSITE" id="PS00237">
    <property type="entry name" value="G_PROTEIN_RECEP_F1_1"/>
    <property type="match status" value="1"/>
</dbReference>
<evidence type="ECO:0000256" key="1">
    <source>
        <dbReference type="ARBA" id="ARBA00004651"/>
    </source>
</evidence>
<dbReference type="PRINTS" id="PR00237">
    <property type="entry name" value="GPCRRHODOPSN"/>
</dbReference>
<evidence type="ECO:0000256" key="11">
    <source>
        <dbReference type="SAM" id="MobiDB-lite"/>
    </source>
</evidence>
<evidence type="ECO:0000256" key="7">
    <source>
        <dbReference type="ARBA" id="ARBA00023170"/>
    </source>
</evidence>
<sequence>MSDNLALVITFVILSSLIVAANVTVCALVYRRKSMRTYTNGFVVSLAFSDLLIGSVLIPAELVTPDSVVMGYLVSITLLSGVFNLVAVTFDRYVSVLKALQYENIMRKYFTRMVISSWLLALFVSFIPLIWSTDTTMLVHKVYVLSEIGLCVLLPYAFIFIGYFKIFQQVKRSVKRERAITASVRKALHRKNKTISSEAKLAQVFIIVAVMFVLSWLPVHYMTIVYEIGRPDLIPKDLAVISLLTISLGSLINPVVYSFLKPDFRKSIRHIFRGRRGFNGNRTAAGSSTKSTTFSTKSTSSTKSRFTFGRNMDSTRV</sequence>
<keyword evidence="2" id="KW-1003">Cell membrane</keyword>
<feature type="region of interest" description="Disordered" evidence="11">
    <location>
        <begin position="282"/>
        <end position="317"/>
    </location>
</feature>
<feature type="transmembrane region" description="Helical" evidence="12">
    <location>
        <begin position="69"/>
        <end position="88"/>
    </location>
</feature>
<evidence type="ECO:0000313" key="15">
    <source>
        <dbReference type="Proteomes" id="UP001163046"/>
    </source>
</evidence>
<reference evidence="14" key="1">
    <citation type="submission" date="2023-01" db="EMBL/GenBank/DDBJ databases">
        <title>Genome assembly of the deep-sea coral Lophelia pertusa.</title>
        <authorList>
            <person name="Herrera S."/>
            <person name="Cordes E."/>
        </authorList>
    </citation>
    <scope>NUCLEOTIDE SEQUENCE</scope>
    <source>
        <strain evidence="14">USNM1676648</strain>
        <tissue evidence="14">Polyp</tissue>
    </source>
</reference>
<keyword evidence="4 12" id="KW-1133">Transmembrane helix</keyword>
<comment type="similarity">
    <text evidence="10">Belongs to the G-protein coupled receptor 1 family.</text>
</comment>
<proteinExistence type="inferred from homology"/>
<dbReference type="InterPro" id="IPR017452">
    <property type="entry name" value="GPCR_Rhodpsn_7TM"/>
</dbReference>
<keyword evidence="5 10" id="KW-0297">G-protein coupled receptor</keyword>
<feature type="transmembrane region" description="Helical" evidence="12">
    <location>
        <begin position="143"/>
        <end position="166"/>
    </location>
</feature>
<dbReference type="EMBL" id="MU826845">
    <property type="protein sequence ID" value="KAJ7371500.1"/>
    <property type="molecule type" value="Genomic_DNA"/>
</dbReference>
<accession>A0A9W9YY37</accession>
<evidence type="ECO:0000256" key="8">
    <source>
        <dbReference type="ARBA" id="ARBA00023180"/>
    </source>
</evidence>
<dbReference type="GO" id="GO:0004930">
    <property type="term" value="F:G protein-coupled receptor activity"/>
    <property type="evidence" value="ECO:0007669"/>
    <property type="project" value="UniProtKB-KW"/>
</dbReference>